<dbReference type="EMBL" id="FR824058">
    <property type="protein sequence ID" value="CCA15623.1"/>
    <property type="molecule type" value="Genomic_DNA"/>
</dbReference>
<feature type="compositionally biased region" description="Basic residues" evidence="1">
    <location>
        <begin position="162"/>
        <end position="171"/>
    </location>
</feature>
<proteinExistence type="predicted"/>
<reference evidence="3" key="1">
    <citation type="journal article" date="2011" name="PLoS Biol.">
        <title>Gene gain and loss during evolution of obligate parasitism in the white rust pathogen of Arabidopsis thaliana.</title>
        <authorList>
            <person name="Kemen E."/>
            <person name="Gardiner A."/>
            <person name="Schultz-Larsen T."/>
            <person name="Kemen A.C."/>
            <person name="Balmuth A.L."/>
            <person name="Robert-Seilaniantz A."/>
            <person name="Bailey K."/>
            <person name="Holub E."/>
            <person name="Studholme D.J."/>
            <person name="Maclean D."/>
            <person name="Jones J.D."/>
        </authorList>
    </citation>
    <scope>NUCLEOTIDE SEQUENCE</scope>
</reference>
<dbReference type="HOGENOM" id="CLU_048517_0_0_1"/>
<sequence>MTHHTHLTAGSTTSIHKKMYRLYLAFIMKLSTLIKLTLAAVAAVASLSSTDASSLSGLDENLPHHRNLASLTDRDLKAKDAAPKSEEVANKGVDDETNSDDVEGDEDEEEEAAEAEGKDTEPPKKKKKKVAPATKAAEKKEPAKKEVKKEVKKNVKKDANKTKAKKPVVKKSTKEEAEVVEEAGPWTGSKKDKTKKDNERIKGFKREGIIDDFADGAAEIDKINVNPDGWVSILSNTPDRLIRASLYAFLSYNDSAICTNFNMTFTTLEQKEIPDGNLSHAVVYVNCTLNGVEETPGKFVLNFVPEGDRLLLTECGHREAGEIVNWLMIKDQVPQCMTPNQRRDYLTQPLKHIKTPEDEIALASGKANASTTNFFAQIRNIDTEEAAILGSATFALISIIVIIAIFIARKRKAQLDLERTIAGAKVEKAAEDDPTTDTDTETTGTVERKGLMDTAKANSSTGDAGVEEGSFVNSPAIKIEIK</sequence>
<keyword evidence="2" id="KW-0472">Membrane</keyword>
<feature type="compositionally biased region" description="Basic and acidic residues" evidence="1">
    <location>
        <begin position="136"/>
        <end position="161"/>
    </location>
</feature>
<dbReference type="AlphaFoldDB" id="F0W3I0"/>
<evidence type="ECO:0000313" key="3">
    <source>
        <dbReference type="EMBL" id="CCA15623.1"/>
    </source>
</evidence>
<evidence type="ECO:0000256" key="1">
    <source>
        <dbReference type="SAM" id="MobiDB-lite"/>
    </source>
</evidence>
<feature type="region of interest" description="Disordered" evidence="1">
    <location>
        <begin position="69"/>
        <end position="176"/>
    </location>
</feature>
<organism evidence="3">
    <name type="scientific">Albugo laibachii Nc14</name>
    <dbReference type="NCBI Taxonomy" id="890382"/>
    <lineage>
        <taxon>Eukaryota</taxon>
        <taxon>Sar</taxon>
        <taxon>Stramenopiles</taxon>
        <taxon>Oomycota</taxon>
        <taxon>Peronosporomycetes</taxon>
        <taxon>Albuginales</taxon>
        <taxon>Albuginaceae</taxon>
        <taxon>Albugo</taxon>
    </lineage>
</organism>
<name>F0W3I0_9STRA</name>
<keyword evidence="2" id="KW-0812">Transmembrane</keyword>
<feature type="compositionally biased region" description="Basic and acidic residues" evidence="1">
    <location>
        <begin position="72"/>
        <end position="94"/>
    </location>
</feature>
<reference evidence="3" key="2">
    <citation type="submission" date="2011-02" db="EMBL/GenBank/DDBJ databases">
        <authorList>
            <person name="MacLean D."/>
        </authorList>
    </citation>
    <scope>NUCLEOTIDE SEQUENCE</scope>
</reference>
<keyword evidence="2" id="KW-1133">Transmembrane helix</keyword>
<feature type="region of interest" description="Disordered" evidence="1">
    <location>
        <begin position="427"/>
        <end position="482"/>
    </location>
</feature>
<evidence type="ECO:0000256" key="2">
    <source>
        <dbReference type="SAM" id="Phobius"/>
    </source>
</evidence>
<feature type="compositionally biased region" description="Acidic residues" evidence="1">
    <location>
        <begin position="95"/>
        <end position="114"/>
    </location>
</feature>
<protein>
    <submittedName>
        <fullName evidence="3">Uncharacterized protein AlNc14C13G1543</fullName>
    </submittedName>
</protein>
<gene>
    <name evidence="3" type="primary">AlNc14C13G1543</name>
    <name evidence="3" type="ORF">ALNC14_017660</name>
</gene>
<accession>F0W3I0</accession>
<feature type="transmembrane region" description="Helical" evidence="2">
    <location>
        <begin position="386"/>
        <end position="408"/>
    </location>
</feature>